<dbReference type="EMBL" id="BAABHX010000010">
    <property type="protein sequence ID" value="GAA5101754.1"/>
    <property type="molecule type" value="Genomic_DNA"/>
</dbReference>
<evidence type="ECO:0008006" key="3">
    <source>
        <dbReference type="Google" id="ProtNLM"/>
    </source>
</evidence>
<keyword evidence="2" id="KW-1185">Reference proteome</keyword>
<dbReference type="Proteomes" id="UP001500353">
    <property type="component" value="Unassembled WGS sequence"/>
</dbReference>
<name>A0ABP9MUT8_9FLAO</name>
<reference evidence="2" key="1">
    <citation type="journal article" date="2019" name="Int. J. Syst. Evol. Microbiol.">
        <title>The Global Catalogue of Microorganisms (GCM) 10K type strain sequencing project: providing services to taxonomists for standard genome sequencing and annotation.</title>
        <authorList>
            <consortium name="The Broad Institute Genomics Platform"/>
            <consortium name="The Broad Institute Genome Sequencing Center for Infectious Disease"/>
            <person name="Wu L."/>
            <person name="Ma J."/>
        </authorList>
    </citation>
    <scope>NUCLEOTIDE SEQUENCE [LARGE SCALE GENOMIC DNA]</scope>
    <source>
        <strain evidence="2">JCM 18019</strain>
    </source>
</reference>
<evidence type="ECO:0000313" key="1">
    <source>
        <dbReference type="EMBL" id="GAA5101754.1"/>
    </source>
</evidence>
<organism evidence="1 2">
    <name type="scientific">Chryseobacterium ginsengisoli</name>
    <dbReference type="NCBI Taxonomy" id="363853"/>
    <lineage>
        <taxon>Bacteria</taxon>
        <taxon>Pseudomonadati</taxon>
        <taxon>Bacteroidota</taxon>
        <taxon>Flavobacteriia</taxon>
        <taxon>Flavobacteriales</taxon>
        <taxon>Weeksellaceae</taxon>
        <taxon>Chryseobacterium group</taxon>
        <taxon>Chryseobacterium</taxon>
    </lineage>
</organism>
<accession>A0ABP9MUT8</accession>
<evidence type="ECO:0000313" key="2">
    <source>
        <dbReference type="Proteomes" id="UP001500353"/>
    </source>
</evidence>
<proteinExistence type="predicted"/>
<comment type="caution">
    <text evidence="1">The sequence shown here is derived from an EMBL/GenBank/DDBJ whole genome shotgun (WGS) entry which is preliminary data.</text>
</comment>
<sequence length="94" mass="11277">MNFKMLAKIIHLIFLPCSEATLLMEKRNAENISLKENWKLNLHLKICKWCRAYKQKLEILDDILKRKLAQEEKTEINESEIQSFKEKVFKNLDI</sequence>
<protein>
    <recommendedName>
        <fullName evidence="3">Glycine dehydrogenase</fullName>
    </recommendedName>
</protein>
<gene>
    <name evidence="1" type="ORF">GCM10023210_42000</name>
</gene>